<evidence type="ECO:0008006" key="4">
    <source>
        <dbReference type="Google" id="ProtNLM"/>
    </source>
</evidence>
<reference evidence="2" key="1">
    <citation type="submission" date="2021-05" db="EMBL/GenBank/DDBJ databases">
        <authorList>
            <person name="Pietrasiak N."/>
            <person name="Ward R."/>
            <person name="Stajich J.E."/>
            <person name="Kurbessoian T."/>
        </authorList>
    </citation>
    <scope>NUCLEOTIDE SEQUENCE</scope>
    <source>
        <strain evidence="2">CPER-KK1</strain>
    </source>
</reference>
<reference evidence="2" key="2">
    <citation type="journal article" date="2022" name="Microbiol. Resour. Announc.">
        <title>Metagenome Sequencing to Explore Phylogenomics of Terrestrial Cyanobacteria.</title>
        <authorList>
            <person name="Ward R.D."/>
            <person name="Stajich J.E."/>
            <person name="Johansen J.R."/>
            <person name="Huntemann M."/>
            <person name="Clum A."/>
            <person name="Foster B."/>
            <person name="Foster B."/>
            <person name="Roux S."/>
            <person name="Palaniappan K."/>
            <person name="Varghese N."/>
            <person name="Mukherjee S."/>
            <person name="Reddy T.B.K."/>
            <person name="Daum C."/>
            <person name="Copeland A."/>
            <person name="Chen I.A."/>
            <person name="Ivanova N.N."/>
            <person name="Kyrpides N.C."/>
            <person name="Shapiro N."/>
            <person name="Eloe-Fadrosh E.A."/>
            <person name="Pietrasiak N."/>
        </authorList>
    </citation>
    <scope>NUCLEOTIDE SEQUENCE</scope>
    <source>
        <strain evidence="2">CPER-KK1</strain>
    </source>
</reference>
<evidence type="ECO:0000313" key="3">
    <source>
        <dbReference type="Proteomes" id="UP000753908"/>
    </source>
</evidence>
<evidence type="ECO:0000256" key="1">
    <source>
        <dbReference type="SAM" id="MobiDB-lite"/>
    </source>
</evidence>
<sequence>MSEEFIPDTSETPTPPAFSNPPSESSPRREPIKVLVIGSPQGVNNTIHTLYKRGFAEVTEWSPLQPTSNPGEVMSVLRRQLRIH</sequence>
<dbReference type="EMBL" id="JAHHIF010000015">
    <property type="protein sequence ID" value="MBW4545501.1"/>
    <property type="molecule type" value="Genomic_DNA"/>
</dbReference>
<dbReference type="Proteomes" id="UP000753908">
    <property type="component" value="Unassembled WGS sequence"/>
</dbReference>
<name>A0A951PLP2_9CYAN</name>
<organism evidence="2 3">
    <name type="scientific">Symplocastrum torsivum CPER-KK1</name>
    <dbReference type="NCBI Taxonomy" id="450513"/>
    <lineage>
        <taxon>Bacteria</taxon>
        <taxon>Bacillati</taxon>
        <taxon>Cyanobacteriota</taxon>
        <taxon>Cyanophyceae</taxon>
        <taxon>Oscillatoriophycideae</taxon>
        <taxon>Oscillatoriales</taxon>
        <taxon>Microcoleaceae</taxon>
        <taxon>Symplocastrum</taxon>
    </lineage>
</organism>
<accession>A0A951PLP2</accession>
<feature type="region of interest" description="Disordered" evidence="1">
    <location>
        <begin position="1"/>
        <end position="30"/>
    </location>
</feature>
<dbReference type="AlphaFoldDB" id="A0A951PLP2"/>
<evidence type="ECO:0000313" key="2">
    <source>
        <dbReference type="EMBL" id="MBW4545501.1"/>
    </source>
</evidence>
<proteinExistence type="predicted"/>
<comment type="caution">
    <text evidence="2">The sequence shown here is derived from an EMBL/GenBank/DDBJ whole genome shotgun (WGS) entry which is preliminary data.</text>
</comment>
<protein>
    <recommendedName>
        <fullName evidence="4">Peptide ABC transporter substrate-binding protein</fullName>
    </recommendedName>
</protein>
<gene>
    <name evidence="2" type="ORF">KME25_13795</name>
</gene>